<keyword evidence="1" id="KW-0501">Molybdenum cofactor biosynthesis</keyword>
<protein>
    <recommendedName>
        <fullName evidence="2">Molybdenum cofactor biosynthesis protein A-like twitch domain-containing protein</fullName>
    </recommendedName>
</protein>
<feature type="domain" description="Molybdenum cofactor biosynthesis protein A-like twitch" evidence="2">
    <location>
        <begin position="22"/>
        <end position="147"/>
    </location>
</feature>
<dbReference type="SUPFAM" id="SSF102114">
    <property type="entry name" value="Radical SAM enzymes"/>
    <property type="match status" value="1"/>
</dbReference>
<dbReference type="Gene3D" id="3.20.20.70">
    <property type="entry name" value="Aldolase class I"/>
    <property type="match status" value="1"/>
</dbReference>
<dbReference type="GO" id="GO:0006777">
    <property type="term" value="P:Mo-molybdopterin cofactor biosynthetic process"/>
    <property type="evidence" value="ECO:0007669"/>
    <property type="project" value="UniProtKB-KW"/>
</dbReference>
<dbReference type="GO" id="GO:0061799">
    <property type="term" value="F:cyclic pyranopterin monophosphate synthase activity"/>
    <property type="evidence" value="ECO:0007669"/>
    <property type="project" value="TreeGrafter"/>
</dbReference>
<dbReference type="InterPro" id="IPR058240">
    <property type="entry name" value="rSAM_sf"/>
</dbReference>
<dbReference type="InterPro" id="IPR010505">
    <property type="entry name" value="MoaA_twitch"/>
</dbReference>
<evidence type="ECO:0000313" key="3">
    <source>
        <dbReference type="EMBL" id="GAI32749.1"/>
    </source>
</evidence>
<dbReference type="GO" id="GO:0051539">
    <property type="term" value="F:4 iron, 4 sulfur cluster binding"/>
    <property type="evidence" value="ECO:0007669"/>
    <property type="project" value="UniProtKB-KW"/>
</dbReference>
<comment type="caution">
    <text evidence="3">The sequence shown here is derived from an EMBL/GenBank/DDBJ whole genome shotgun (WGS) entry which is preliminary data.</text>
</comment>
<dbReference type="InterPro" id="IPR013785">
    <property type="entry name" value="Aldolase_TIM"/>
</dbReference>
<evidence type="ECO:0000256" key="1">
    <source>
        <dbReference type="ARBA" id="ARBA00023150"/>
    </source>
</evidence>
<dbReference type="PANTHER" id="PTHR22960">
    <property type="entry name" value="MOLYBDOPTERIN COFACTOR SYNTHESIS PROTEIN A"/>
    <property type="match status" value="1"/>
</dbReference>
<dbReference type="AlphaFoldDB" id="X1PPD9"/>
<sequence>MSGINDDELLDFAAKTVDEEWHVRFIEFMPVTEVGATASYFVSVSDMRKRLEQLGELEPCLPSVGNGPAKYFRFPDARGTVGFITPVSEHFCFHCNRLRLTADGRLRPCLLADDEVDLKQPLRSGISSAGLKQLIEAAVANKPLRHHLTEGYIPKDRPFSQVGG</sequence>
<dbReference type="InterPro" id="IPR050105">
    <property type="entry name" value="MoCo_biosynth_MoaA/MoaC"/>
</dbReference>
<gene>
    <name evidence="3" type="ORF">S06H3_48938</name>
</gene>
<dbReference type="Pfam" id="PF06463">
    <property type="entry name" value="Mob_synth_C"/>
    <property type="match status" value="1"/>
</dbReference>
<name>X1PPD9_9ZZZZ</name>
<proteinExistence type="predicted"/>
<accession>X1PPD9</accession>
<evidence type="ECO:0000259" key="2">
    <source>
        <dbReference type="Pfam" id="PF06463"/>
    </source>
</evidence>
<dbReference type="EMBL" id="BARV01030858">
    <property type="protein sequence ID" value="GAI32749.1"/>
    <property type="molecule type" value="Genomic_DNA"/>
</dbReference>
<reference evidence="3" key="1">
    <citation type="journal article" date="2014" name="Front. Microbiol.">
        <title>High frequency of phylogenetically diverse reductive dehalogenase-homologous genes in deep subseafloor sedimentary metagenomes.</title>
        <authorList>
            <person name="Kawai M."/>
            <person name="Futagami T."/>
            <person name="Toyoda A."/>
            <person name="Takaki Y."/>
            <person name="Nishi S."/>
            <person name="Hori S."/>
            <person name="Arai W."/>
            <person name="Tsubouchi T."/>
            <person name="Morono Y."/>
            <person name="Uchiyama I."/>
            <person name="Ito T."/>
            <person name="Fujiyama A."/>
            <person name="Inagaki F."/>
            <person name="Takami H."/>
        </authorList>
    </citation>
    <scope>NUCLEOTIDE SEQUENCE</scope>
    <source>
        <strain evidence="3">Expedition CK06-06</strain>
    </source>
</reference>
<dbReference type="CDD" id="cd21117">
    <property type="entry name" value="Twitch_MoaA"/>
    <property type="match status" value="1"/>
</dbReference>
<dbReference type="GO" id="GO:0061798">
    <property type="term" value="F:GTP 3',8'-cyclase activity"/>
    <property type="evidence" value="ECO:0007669"/>
    <property type="project" value="TreeGrafter"/>
</dbReference>
<organism evidence="3">
    <name type="scientific">marine sediment metagenome</name>
    <dbReference type="NCBI Taxonomy" id="412755"/>
    <lineage>
        <taxon>unclassified sequences</taxon>
        <taxon>metagenomes</taxon>
        <taxon>ecological metagenomes</taxon>
    </lineage>
</organism>
<dbReference type="PANTHER" id="PTHR22960:SF0">
    <property type="entry name" value="MOLYBDENUM COFACTOR BIOSYNTHESIS PROTEIN 1"/>
    <property type="match status" value="1"/>
</dbReference>